<feature type="region of interest" description="Disordered" evidence="1">
    <location>
        <begin position="180"/>
        <end position="200"/>
    </location>
</feature>
<keyword evidence="4" id="KW-1185">Reference proteome</keyword>
<feature type="compositionally biased region" description="Polar residues" evidence="1">
    <location>
        <begin position="343"/>
        <end position="363"/>
    </location>
</feature>
<gene>
    <name evidence="3" type="ORF">MCOR_16628</name>
</gene>
<proteinExistence type="predicted"/>
<dbReference type="EMBL" id="CACVKT020002931">
    <property type="protein sequence ID" value="CAC5380676.1"/>
    <property type="molecule type" value="Genomic_DNA"/>
</dbReference>
<protein>
    <recommendedName>
        <fullName evidence="2">PH domain-containing protein</fullName>
    </recommendedName>
</protein>
<dbReference type="SUPFAM" id="SSF50729">
    <property type="entry name" value="PH domain-like"/>
    <property type="match status" value="1"/>
</dbReference>
<organism evidence="3 4">
    <name type="scientific">Mytilus coruscus</name>
    <name type="common">Sea mussel</name>
    <dbReference type="NCBI Taxonomy" id="42192"/>
    <lineage>
        <taxon>Eukaryota</taxon>
        <taxon>Metazoa</taxon>
        <taxon>Spiralia</taxon>
        <taxon>Lophotrochozoa</taxon>
        <taxon>Mollusca</taxon>
        <taxon>Bivalvia</taxon>
        <taxon>Autobranchia</taxon>
        <taxon>Pteriomorphia</taxon>
        <taxon>Mytilida</taxon>
        <taxon>Mytiloidea</taxon>
        <taxon>Mytilidae</taxon>
        <taxon>Mytilinae</taxon>
        <taxon>Mytilus</taxon>
    </lineage>
</organism>
<feature type="domain" description="PH" evidence="2">
    <location>
        <begin position="1"/>
        <end position="89"/>
    </location>
</feature>
<dbReference type="Proteomes" id="UP000507470">
    <property type="component" value="Unassembled WGS sequence"/>
</dbReference>
<evidence type="ECO:0000313" key="3">
    <source>
        <dbReference type="EMBL" id="CAC5380676.1"/>
    </source>
</evidence>
<evidence type="ECO:0000259" key="2">
    <source>
        <dbReference type="PROSITE" id="PS50003"/>
    </source>
</evidence>
<accession>A0A6J8BAX6</accession>
<dbReference type="OrthoDB" id="6158543at2759"/>
<feature type="compositionally biased region" description="Polar residues" evidence="1">
    <location>
        <begin position="420"/>
        <end position="429"/>
    </location>
</feature>
<dbReference type="Gene3D" id="2.30.29.30">
    <property type="entry name" value="Pleckstrin-homology domain (PH domain)/Phosphotyrosine-binding domain (PTB)"/>
    <property type="match status" value="1"/>
</dbReference>
<sequence>MEGILEKPSRIPGKKTKVWSILDESTLSFFRENKRSSCIGSIDLSDIQLVRIASNCQFEIKTENNSQVYTAESNEKCSEWVQKLSEYSKCATSNSEPTKSTPRKNSIFSHREEIGEHTVEVNTAKTIFENKTNVTQNRRVVSGVLSKPSQEPQKPTRKSDPTKLHPWSTITEAKTHLHHVSIERDTEKKTDSLPKKQENLKNSVEIKTKITTDSKPYESVHNSSGHNLTDTKFGSLEPEAKGTPSPKSVMDSVDGKIIKDITEENNENIVEEKSTNEDSTSTVSKMPENASASDTPGVLKTENSENKRDSGYSTTVGEGDRNSHENKVDGTVSSEIKQETEQTKNSNSSVTVEETNSNQNDVNTSEKTKENQDGDEEPIQTRVVMRKSRSVVSVSHDDTISVIDIDDQEFISPGRRRTGKTTQEPNPSKNADMKNEPSIDIVENSKTNTNTNTLPIFHNKKEVSEINNASEDAVDGTIGGKVEPVPLRHEIVENYIDIDKIICQGNFPNIPVLPNNAPNRQDLVSFHELKDLLESHEESSDEHSDIDSITSAEDPIQRLIRMVEV</sequence>
<feature type="compositionally biased region" description="Polar residues" evidence="1">
    <location>
        <begin position="277"/>
        <end position="294"/>
    </location>
</feature>
<dbReference type="Pfam" id="PF00169">
    <property type="entry name" value="PH"/>
    <property type="match status" value="1"/>
</dbReference>
<feature type="region of interest" description="Disordered" evidence="1">
    <location>
        <begin position="411"/>
        <end position="437"/>
    </location>
</feature>
<evidence type="ECO:0000256" key="1">
    <source>
        <dbReference type="SAM" id="MobiDB-lite"/>
    </source>
</evidence>
<reference evidence="3 4" key="1">
    <citation type="submission" date="2020-06" db="EMBL/GenBank/DDBJ databases">
        <authorList>
            <person name="Li R."/>
            <person name="Bekaert M."/>
        </authorList>
    </citation>
    <scope>NUCLEOTIDE SEQUENCE [LARGE SCALE GENOMIC DNA]</scope>
    <source>
        <strain evidence="4">wild</strain>
    </source>
</reference>
<feature type="compositionally biased region" description="Basic and acidic residues" evidence="1">
    <location>
        <begin position="253"/>
        <end position="262"/>
    </location>
</feature>
<feature type="region of interest" description="Disordered" evidence="1">
    <location>
        <begin position="140"/>
        <end position="165"/>
    </location>
</feature>
<dbReference type="AlphaFoldDB" id="A0A6J8BAX6"/>
<name>A0A6J8BAX6_MYTCO</name>
<dbReference type="InterPro" id="IPR011993">
    <property type="entry name" value="PH-like_dom_sf"/>
</dbReference>
<dbReference type="SMART" id="SM00233">
    <property type="entry name" value="PH"/>
    <property type="match status" value="1"/>
</dbReference>
<evidence type="ECO:0000313" key="4">
    <source>
        <dbReference type="Proteomes" id="UP000507470"/>
    </source>
</evidence>
<dbReference type="CDD" id="cd00821">
    <property type="entry name" value="PH"/>
    <property type="match status" value="1"/>
</dbReference>
<feature type="region of interest" description="Disordered" evidence="1">
    <location>
        <begin position="214"/>
        <end position="382"/>
    </location>
</feature>
<dbReference type="InterPro" id="IPR001849">
    <property type="entry name" value="PH_domain"/>
</dbReference>
<dbReference type="PROSITE" id="PS50003">
    <property type="entry name" value="PH_DOMAIN"/>
    <property type="match status" value="1"/>
</dbReference>
<feature type="compositionally biased region" description="Polar residues" evidence="1">
    <location>
        <begin position="219"/>
        <end position="232"/>
    </location>
</feature>
<feature type="compositionally biased region" description="Basic and acidic residues" evidence="1">
    <location>
        <begin position="318"/>
        <end position="328"/>
    </location>
</feature>